<dbReference type="Gene3D" id="3.20.20.80">
    <property type="entry name" value="Glycosidases"/>
    <property type="match status" value="1"/>
</dbReference>
<dbReference type="RefSeq" id="WP_006311587.1">
    <property type="nucleotide sequence ID" value="NZ_ARZA01000117.1"/>
</dbReference>
<dbReference type="Gene3D" id="2.60.40.1180">
    <property type="entry name" value="Golgi alpha-mannosidase II"/>
    <property type="match status" value="1"/>
</dbReference>
<dbReference type="Pfam" id="PF00128">
    <property type="entry name" value="Alpha-amylase"/>
    <property type="match status" value="2"/>
</dbReference>
<dbReference type="InterPro" id="IPR041331">
    <property type="entry name" value="Bac_A_amyl_C"/>
</dbReference>
<dbReference type="PANTHER" id="PTHR47786:SF2">
    <property type="entry name" value="GLYCOSYL HYDROLASE FAMILY 13 CATALYTIC DOMAIN-CONTAINING PROTEIN"/>
    <property type="match status" value="1"/>
</dbReference>
<dbReference type="PANTHER" id="PTHR47786">
    <property type="entry name" value="ALPHA-1,4-GLUCAN:MALTOSE-1-PHOSPHATE MALTOSYLTRANSFERASE"/>
    <property type="match status" value="1"/>
</dbReference>
<keyword evidence="3" id="KW-1185">Reference proteome</keyword>
<dbReference type="OrthoDB" id="9805159at2"/>
<evidence type="ECO:0000313" key="3">
    <source>
        <dbReference type="Proteomes" id="UP000013378"/>
    </source>
</evidence>
<keyword evidence="2" id="KW-0326">Glycosidase</keyword>
<dbReference type="InterPro" id="IPR006047">
    <property type="entry name" value="GH13_cat_dom"/>
</dbReference>
<dbReference type="STRING" id="1304284.L21TH_1161"/>
<accession>R1CEQ3</accession>
<dbReference type="EC" id="3.2.1.1" evidence="2"/>
<evidence type="ECO:0000313" key="2">
    <source>
        <dbReference type="EMBL" id="EOD00790.1"/>
    </source>
</evidence>
<gene>
    <name evidence="2" type="ORF">L21TH_1161</name>
</gene>
<dbReference type="SUPFAM" id="SSF51445">
    <property type="entry name" value="(Trans)glycosidases"/>
    <property type="match status" value="1"/>
</dbReference>
<feature type="domain" description="Glycosyl hydrolase family 13 catalytic" evidence="1">
    <location>
        <begin position="16"/>
        <end position="348"/>
    </location>
</feature>
<organism evidence="2 3">
    <name type="scientific">Caldisalinibacter kiritimatiensis</name>
    <dbReference type="NCBI Taxonomy" id="1304284"/>
    <lineage>
        <taxon>Bacteria</taxon>
        <taxon>Bacillati</taxon>
        <taxon>Bacillota</taxon>
        <taxon>Tissierellia</taxon>
        <taxon>Tissierellales</taxon>
        <taxon>Thermohalobacteraceae</taxon>
        <taxon>Caldisalinibacter</taxon>
    </lineage>
</organism>
<dbReference type="EMBL" id="ARZA01000117">
    <property type="protein sequence ID" value="EOD00790.1"/>
    <property type="molecule type" value="Genomic_DNA"/>
</dbReference>
<dbReference type="AlphaFoldDB" id="R1CEQ3"/>
<dbReference type="Pfam" id="PF18612">
    <property type="entry name" value="Bac_A_amyl_C"/>
    <property type="match status" value="1"/>
</dbReference>
<dbReference type="InterPro" id="IPR017853">
    <property type="entry name" value="GH"/>
</dbReference>
<dbReference type="eggNOG" id="COG0366">
    <property type="taxonomic scope" value="Bacteria"/>
</dbReference>
<keyword evidence="2" id="KW-0378">Hydrolase</keyword>
<evidence type="ECO:0000259" key="1">
    <source>
        <dbReference type="SMART" id="SM00642"/>
    </source>
</evidence>
<dbReference type="Proteomes" id="UP000013378">
    <property type="component" value="Unassembled WGS sequence"/>
</dbReference>
<dbReference type="SMART" id="SM00642">
    <property type="entry name" value="Aamy"/>
    <property type="match status" value="1"/>
</dbReference>
<dbReference type="GO" id="GO:0004556">
    <property type="term" value="F:alpha-amylase activity"/>
    <property type="evidence" value="ECO:0007669"/>
    <property type="project" value="UniProtKB-EC"/>
</dbReference>
<sequence>MAKDTAKELRNKIIYEIYVRNHGQNGTFKDVIEDLPRIKDLGVDIVWFMPIHPIGIKNKKGSLGCPYAIRNYREINPEYGSLEDFKQLVNEIHKHGMLCMIDVVFNHTSPDSYLFKEHPEYFYRNEDGDMGNKVGDWYDVIDLDYSNEKLWDEQIDVLKHWVSIGVDGFRCDVAPLVPVEFWQKARKEVEKIKESVIWLSETVETGFITYLRDKGFYAASDSEIYNAFDITYDYDVHPYFKAYLNGEIELEDYLEKIRQQEYIYPDNYVKLRFLENHDQPRIKKLISNEDMLKVWTAFMYFQKGAVLLYGGQEAQDDNTPSLFDIDKINWEGLDIDFINYLKLLGEIKKRKVFAYGKYNIHKADKKGIIYATYEYKGKKLVGIFNVENKLGKLNLSLKDGVYRNLIDNTHVEVKEGKIELQNKALIFEVEE</sequence>
<dbReference type="CDD" id="cd11313">
    <property type="entry name" value="AmyAc_arch_bac_AmyA"/>
    <property type="match status" value="1"/>
</dbReference>
<protein>
    <submittedName>
        <fullName evidence="2">Alpha-amylase</fullName>
        <ecNumber evidence="2">3.2.1.1</ecNumber>
    </submittedName>
</protein>
<dbReference type="InterPro" id="IPR013780">
    <property type="entry name" value="Glyco_hydro_b"/>
</dbReference>
<dbReference type="GO" id="GO:0005975">
    <property type="term" value="P:carbohydrate metabolic process"/>
    <property type="evidence" value="ECO:0007669"/>
    <property type="project" value="InterPro"/>
</dbReference>
<dbReference type="PATRIC" id="fig|1304284.3.peg.1137"/>
<proteinExistence type="predicted"/>
<name>R1CEQ3_9FIRM</name>
<reference evidence="2 3" key="1">
    <citation type="journal article" date="2015" name="Geomicrobiol. J.">
        <title>Caldisalinibacter kiritimatiensis gen. nov., sp. nov., a moderately thermohalophilic thiosulfate-reducing bacterium from a hypersaline microbial mat.</title>
        <authorList>
            <person name="Ben Hania W."/>
            <person name="Joseph M."/>
            <person name="Fiebig A."/>
            <person name="Bunk B."/>
            <person name="Klenk H.-P."/>
            <person name="Fardeau M.-L."/>
            <person name="Spring S."/>
        </authorList>
    </citation>
    <scope>NUCLEOTIDE SEQUENCE [LARGE SCALE GENOMIC DNA]</scope>
    <source>
        <strain evidence="2 3">L21-TH-D2</strain>
    </source>
</reference>
<comment type="caution">
    <text evidence="2">The sequence shown here is derived from an EMBL/GenBank/DDBJ whole genome shotgun (WGS) entry which is preliminary data.</text>
</comment>